<feature type="transmembrane region" description="Helical" evidence="1">
    <location>
        <begin position="7"/>
        <end position="30"/>
    </location>
</feature>
<dbReference type="Proteomes" id="UP000426444">
    <property type="component" value="Chromosome"/>
</dbReference>
<dbReference type="OrthoDB" id="9787348at2"/>
<feature type="transmembrane region" description="Helical" evidence="1">
    <location>
        <begin position="36"/>
        <end position="68"/>
    </location>
</feature>
<dbReference type="PANTHER" id="PTHR43801:SF1">
    <property type="entry name" value="POLYPRENYL SYNTHETASE"/>
    <property type="match status" value="1"/>
</dbReference>
<dbReference type="PIRSF" id="PIRSF006594">
    <property type="entry name" value="UCP006594"/>
    <property type="match status" value="1"/>
</dbReference>
<evidence type="ECO:0000256" key="1">
    <source>
        <dbReference type="SAM" id="Phobius"/>
    </source>
</evidence>
<dbReference type="RefSeq" id="WP_156203495.1">
    <property type="nucleotide sequence ID" value="NZ_CP046457.1"/>
</dbReference>
<dbReference type="KEGG" id="salq:SYNTR_1023"/>
<keyword evidence="3" id="KW-1185">Reference proteome</keyword>
<reference evidence="3" key="1">
    <citation type="journal article" date="2019" name="Microbiology">
        <title>Complete Genome Sequence of an Uncultured Bacterium of the Candidate Phylum Bipolaricaulota.</title>
        <authorList>
            <person name="Kadnikov V.V."/>
            <person name="Mardanov A.V."/>
            <person name="Beletsky A.V."/>
            <person name="Frank Y.A."/>
            <person name="Karnachuk O.V."/>
            <person name="Ravin N.V."/>
        </authorList>
    </citation>
    <scope>NUCLEOTIDE SEQUENCE [LARGE SCALE GENOMIC DNA]</scope>
</reference>
<dbReference type="Pfam" id="PF01976">
    <property type="entry name" value="DUF116"/>
    <property type="match status" value="1"/>
</dbReference>
<keyword evidence="1" id="KW-0812">Transmembrane</keyword>
<dbReference type="EMBL" id="CP046457">
    <property type="protein sequence ID" value="QGT99616.1"/>
    <property type="molecule type" value="Genomic_DNA"/>
</dbReference>
<organism evidence="2 3">
    <name type="scientific">Candidatus Syntrophocurvum alkaliphilum</name>
    <dbReference type="NCBI Taxonomy" id="2293317"/>
    <lineage>
        <taxon>Bacteria</taxon>
        <taxon>Bacillati</taxon>
        <taxon>Bacillota</taxon>
        <taxon>Clostridia</taxon>
        <taxon>Eubacteriales</taxon>
        <taxon>Syntrophomonadaceae</taxon>
        <taxon>Candidatus Syntrophocurvum</taxon>
    </lineage>
</organism>
<dbReference type="PANTHER" id="PTHR43801">
    <property type="entry name" value="NUCLEOTIDE-BINDING PROTEIN-RELATED"/>
    <property type="match status" value="1"/>
</dbReference>
<proteinExistence type="predicted"/>
<protein>
    <submittedName>
        <fullName evidence="2">Putative nucleotide-binding protein</fullName>
    </submittedName>
</protein>
<dbReference type="AlphaFoldDB" id="A0A6I6DEG8"/>
<evidence type="ECO:0000313" key="3">
    <source>
        <dbReference type="Proteomes" id="UP000426444"/>
    </source>
</evidence>
<name>A0A6I6DEG8_9FIRM</name>
<sequence length="256" mass="28541">MLDKKRTYIGLLILSLIFILLSFTLIWFLLNNKDVFFGQIFIIALAIIATIAFLILGLGTLAIIFMIIRSKTIPSLENITQKANDLLFPLTIMVGKLVGIPKERILRSFIAVNNYLIKSKHLNLKNNKIMILAPHCLQHADCPYKITIDVFNCKQCGKCTIGDLITFAHTYNVMLVVASGGTLARKFIKDKRPQGVIAIACERDLSLGIQDTSSIPVIGVLNSRPNGPCYNTKVSLDDIEKALKIIKEDDIKCTFC</sequence>
<evidence type="ECO:0000313" key="2">
    <source>
        <dbReference type="EMBL" id="QGT99616.1"/>
    </source>
</evidence>
<dbReference type="InterPro" id="IPR002829">
    <property type="entry name" value="DUF116"/>
</dbReference>
<gene>
    <name evidence="2" type="ORF">SYNTR_1023</name>
</gene>
<accession>A0A6I6DEG8</accession>
<keyword evidence="1" id="KW-0472">Membrane</keyword>
<keyword evidence="1" id="KW-1133">Transmembrane helix</keyword>